<keyword evidence="4" id="KW-1185">Reference proteome</keyword>
<feature type="signal peptide" evidence="2">
    <location>
        <begin position="1"/>
        <end position="32"/>
    </location>
</feature>
<evidence type="ECO:0000256" key="1">
    <source>
        <dbReference type="SAM" id="Phobius"/>
    </source>
</evidence>
<feature type="transmembrane region" description="Helical" evidence="1">
    <location>
        <begin position="292"/>
        <end position="316"/>
    </location>
</feature>
<keyword evidence="1" id="KW-1133">Transmembrane helix</keyword>
<dbReference type="EMBL" id="JBHLUH010000040">
    <property type="protein sequence ID" value="MFC0530039.1"/>
    <property type="molecule type" value="Genomic_DNA"/>
</dbReference>
<comment type="caution">
    <text evidence="3">The sequence shown here is derived from an EMBL/GenBank/DDBJ whole genome shotgun (WGS) entry which is preliminary data.</text>
</comment>
<organism evidence="3 4">
    <name type="scientific">Phytohabitans kaempferiae</name>
    <dbReference type="NCBI Taxonomy" id="1620943"/>
    <lineage>
        <taxon>Bacteria</taxon>
        <taxon>Bacillati</taxon>
        <taxon>Actinomycetota</taxon>
        <taxon>Actinomycetes</taxon>
        <taxon>Micromonosporales</taxon>
        <taxon>Micromonosporaceae</taxon>
    </lineage>
</organism>
<reference evidence="3 4" key="1">
    <citation type="submission" date="2024-09" db="EMBL/GenBank/DDBJ databases">
        <authorList>
            <person name="Sun Q."/>
            <person name="Mori K."/>
        </authorList>
    </citation>
    <scope>NUCLEOTIDE SEQUENCE [LARGE SCALE GENOMIC DNA]</scope>
    <source>
        <strain evidence="3 4">TBRC 3947</strain>
    </source>
</reference>
<dbReference type="PANTHER" id="PTHR30572">
    <property type="entry name" value="MEMBRANE COMPONENT OF TRANSPORTER-RELATED"/>
    <property type="match status" value="1"/>
</dbReference>
<evidence type="ECO:0000313" key="4">
    <source>
        <dbReference type="Proteomes" id="UP001589867"/>
    </source>
</evidence>
<keyword evidence="1" id="KW-0812">Transmembrane</keyword>
<keyword evidence="1" id="KW-0472">Membrane</keyword>
<feature type="transmembrane region" description="Helical" evidence="1">
    <location>
        <begin position="868"/>
        <end position="892"/>
    </location>
</feature>
<feature type="chain" id="PRO_5045887511" description="ABC3 transporter permease protein domain-containing protein" evidence="2">
    <location>
        <begin position="33"/>
        <end position="1022"/>
    </location>
</feature>
<name>A0ABV6M6A2_9ACTN</name>
<feature type="transmembrane region" description="Helical" evidence="1">
    <location>
        <begin position="382"/>
        <end position="400"/>
    </location>
</feature>
<protein>
    <recommendedName>
        <fullName evidence="5">ABC3 transporter permease protein domain-containing protein</fullName>
    </recommendedName>
</protein>
<feature type="transmembrane region" description="Helical" evidence="1">
    <location>
        <begin position="919"/>
        <end position="943"/>
    </location>
</feature>
<evidence type="ECO:0000313" key="3">
    <source>
        <dbReference type="EMBL" id="MFC0530039.1"/>
    </source>
</evidence>
<sequence>MIALVLAMLAARKAQAVAVLLLSLFATGAAVAGPAYLRAVDRSVAETEVGASDRAEQTVSLSAFVGEGEAVSSDVFDSTVPRALDVEGFAPVYSTTYVVLGIEPDPGVSWLTFRTDVCPHLRMVAGRCVMATGETVIGEATARRLGLGPGSTVTVQGARYDEQARRFVPAGVPARLAVVGVYQPLDITDVYWGRTAYFASGRPDSDREPVFVNRQTADSIDHPQDLRSVEAVPMPGALDADRLAEVRADVAEMRADLVGGTSAGSAFFAQFDSDLEGLLDRVDRAQTLARRVVPVAAVPLVGLCWFVIFLAVAYGTAGRRHELGLVALRGVRRPVRWWLGAGESTLAVLAGAPIGYVAGTLAVWLVAQSRFGGGELAITGDALPYAALAAGGALLAALVAQRQQLARPVAELLRRVPARTGAWRSTAIEAIVVALAVVAVFQLRGFEGELVGLSLLVPSLVAVAIALVAARLLMPLAGRLGARALRRGRLGVALGALHVARRPGSHRLFVLLAVAASLLGFAAMAVDVAARSRAERAVVETGADRVLTLMPVDAGRLLAAVREIDPEGRYAMAATELPGAGPAGIPMLAVDTTRLERVGVWRPEFGASPGEVSGLLRPVTPEPYVLRGTRLDVTLDNPGQSEGQLRVAVSLRPLDGSTAIRRTFGVLDAGERTYSTLIDECAAGCRLLGFDAIYARSGSETTSVVIREVGSLVSTADLAAGGWKGLAPGDVEPVPRGLTVTAVATGARQETWALAPDVPSPLPVVAVGDLPERFTVPGLDADQPPYEVVGQLTGMPRLGSRGVLTDLDYLERQTLSGTSLPEPQVWLHPDAPADIADRLAEEGLVVEADGTVDEARALLDRQAPALAIWFHLMAAGFAVLLGLGGLALMAAVDRRRSTEDMRALRVQGLPGRAVGRAALWSYLPVVVAALVTGAVAAVVAWWLAGSYLPVFVDDSLVLALPRWPSPAAAALPAGLAVVGFATAAVAVAVALRRSAGVAAAPARSGGVAAAQRRSAVASRVRD</sequence>
<dbReference type="Proteomes" id="UP001589867">
    <property type="component" value="Unassembled WGS sequence"/>
</dbReference>
<feature type="transmembrane region" description="Helical" evidence="1">
    <location>
        <begin position="963"/>
        <end position="991"/>
    </location>
</feature>
<keyword evidence="2" id="KW-0732">Signal</keyword>
<feature type="transmembrane region" description="Helical" evidence="1">
    <location>
        <begin position="337"/>
        <end position="367"/>
    </location>
</feature>
<feature type="transmembrane region" description="Helical" evidence="1">
    <location>
        <begin position="508"/>
        <end position="526"/>
    </location>
</feature>
<feature type="transmembrane region" description="Helical" evidence="1">
    <location>
        <begin position="421"/>
        <end position="443"/>
    </location>
</feature>
<dbReference type="RefSeq" id="WP_377253131.1">
    <property type="nucleotide sequence ID" value="NZ_JBHLUH010000040.1"/>
</dbReference>
<evidence type="ECO:0000256" key="2">
    <source>
        <dbReference type="SAM" id="SignalP"/>
    </source>
</evidence>
<accession>A0ABV6M6A2</accession>
<gene>
    <name evidence="3" type="ORF">ACFFIA_20455</name>
</gene>
<evidence type="ECO:0008006" key="5">
    <source>
        <dbReference type="Google" id="ProtNLM"/>
    </source>
</evidence>
<dbReference type="PANTHER" id="PTHR30572:SF4">
    <property type="entry name" value="ABC TRANSPORTER PERMEASE YTRF"/>
    <property type="match status" value="1"/>
</dbReference>
<proteinExistence type="predicted"/>
<feature type="transmembrane region" description="Helical" evidence="1">
    <location>
        <begin position="455"/>
        <end position="477"/>
    </location>
</feature>
<dbReference type="InterPro" id="IPR050250">
    <property type="entry name" value="Macrolide_Exporter_MacB"/>
</dbReference>